<keyword evidence="5 6" id="KW-0472">Membrane</keyword>
<dbReference type="AlphaFoldDB" id="A0A0A0MAK0"/>
<sequence length="109" mass="10509">MRATAWQAGATALLALAFIAFSVPQALGALLGGLAVTAGGWLSSRVSLGGGVAPAAGALARLLAGAMLKWVLVFGVLALGIGLGGLPPLGVLAGVLVALVVQVLALASR</sequence>
<evidence type="ECO:0000313" key="8">
    <source>
        <dbReference type="Proteomes" id="UP000030003"/>
    </source>
</evidence>
<evidence type="ECO:0000313" key="7">
    <source>
        <dbReference type="EMBL" id="KGO99137.1"/>
    </source>
</evidence>
<organism evidence="7 8">
    <name type="scientific">Lysobacter defluvii IMMIB APB-9 = DSM 18482</name>
    <dbReference type="NCBI Taxonomy" id="1385515"/>
    <lineage>
        <taxon>Bacteria</taxon>
        <taxon>Pseudomonadati</taxon>
        <taxon>Pseudomonadota</taxon>
        <taxon>Gammaproteobacteria</taxon>
        <taxon>Lysobacterales</taxon>
        <taxon>Lysobacteraceae</taxon>
        <taxon>Novilysobacter</taxon>
    </lineage>
</organism>
<evidence type="ECO:0000256" key="3">
    <source>
        <dbReference type="ARBA" id="ARBA00022692"/>
    </source>
</evidence>
<keyword evidence="2" id="KW-1003">Cell membrane</keyword>
<dbReference type="STRING" id="1385515.GCA_000423325_01668"/>
<comment type="caution">
    <text evidence="7">The sequence shown here is derived from an EMBL/GenBank/DDBJ whole genome shotgun (WGS) entry which is preliminary data.</text>
</comment>
<keyword evidence="4 6" id="KW-1133">Transmembrane helix</keyword>
<dbReference type="EMBL" id="AVBH01000029">
    <property type="protein sequence ID" value="KGO99137.1"/>
    <property type="molecule type" value="Genomic_DNA"/>
</dbReference>
<reference evidence="7 8" key="1">
    <citation type="submission" date="2013-08" db="EMBL/GenBank/DDBJ databases">
        <title>Genomic analysis of Lysobacter defluvii.</title>
        <authorList>
            <person name="Wang Q."/>
            <person name="Wang G."/>
        </authorList>
    </citation>
    <scope>NUCLEOTIDE SEQUENCE [LARGE SCALE GENOMIC DNA]</scope>
    <source>
        <strain evidence="7 8">IMMIB APB-9</strain>
    </source>
</reference>
<gene>
    <name evidence="7" type="ORF">N791_11480</name>
</gene>
<evidence type="ECO:0000256" key="6">
    <source>
        <dbReference type="SAM" id="Phobius"/>
    </source>
</evidence>
<evidence type="ECO:0000256" key="2">
    <source>
        <dbReference type="ARBA" id="ARBA00022475"/>
    </source>
</evidence>
<dbReference type="Pfam" id="PF03899">
    <property type="entry name" value="ATP-synt_I"/>
    <property type="match status" value="1"/>
</dbReference>
<comment type="subcellular location">
    <subcellularLocation>
        <location evidence="1">Cell membrane</location>
        <topology evidence="1">Multi-pass membrane protein</topology>
    </subcellularLocation>
</comment>
<keyword evidence="8" id="KW-1185">Reference proteome</keyword>
<evidence type="ECO:0000256" key="5">
    <source>
        <dbReference type="ARBA" id="ARBA00023136"/>
    </source>
</evidence>
<dbReference type="Proteomes" id="UP000030003">
    <property type="component" value="Unassembled WGS sequence"/>
</dbReference>
<evidence type="ECO:0000256" key="1">
    <source>
        <dbReference type="ARBA" id="ARBA00004651"/>
    </source>
</evidence>
<evidence type="ECO:0000256" key="4">
    <source>
        <dbReference type="ARBA" id="ARBA00022989"/>
    </source>
</evidence>
<dbReference type="InterPro" id="IPR005598">
    <property type="entry name" value="ATP_synth_I"/>
</dbReference>
<keyword evidence="3 6" id="KW-0812">Transmembrane</keyword>
<protein>
    <submittedName>
        <fullName evidence="7">Membrane protein</fullName>
    </submittedName>
</protein>
<dbReference type="GO" id="GO:0005886">
    <property type="term" value="C:plasma membrane"/>
    <property type="evidence" value="ECO:0007669"/>
    <property type="project" value="UniProtKB-SubCell"/>
</dbReference>
<accession>A0A0A0MAK0</accession>
<feature type="transmembrane region" description="Helical" evidence="6">
    <location>
        <begin position="89"/>
        <end position="107"/>
    </location>
</feature>
<proteinExistence type="predicted"/>
<name>A0A0A0MAK0_9GAMM</name>